<keyword evidence="6 11" id="KW-0256">Endoplasmic reticulum</keyword>
<evidence type="ECO:0000259" key="12">
    <source>
        <dbReference type="SMART" id="SM00704"/>
    </source>
</evidence>
<dbReference type="GeneTree" id="ENSGT00940000156660"/>
<evidence type="ECO:0000256" key="1">
    <source>
        <dbReference type="ARBA" id="ARBA00008624"/>
    </source>
</evidence>
<organism evidence="13">
    <name type="scientific">Petromyzon marinus</name>
    <name type="common">Sea lamprey</name>
    <dbReference type="NCBI Taxonomy" id="7757"/>
    <lineage>
        <taxon>Eukaryota</taxon>
        <taxon>Metazoa</taxon>
        <taxon>Chordata</taxon>
        <taxon>Craniata</taxon>
        <taxon>Vertebrata</taxon>
        <taxon>Cyclostomata</taxon>
        <taxon>Hyperoartia</taxon>
        <taxon>Petromyzontiformes</taxon>
        <taxon>Petromyzontidae</taxon>
        <taxon>Petromyzon</taxon>
    </lineage>
</organism>
<evidence type="ECO:0000256" key="10">
    <source>
        <dbReference type="ARBA" id="ARBA00023136"/>
    </source>
</evidence>
<comment type="cofactor">
    <cofactor evidence="11">
        <name>[2Fe-2S] cluster</name>
        <dbReference type="ChEBI" id="CHEBI:190135"/>
    </cofactor>
    <text evidence="11">Binds 1 [2Fe-2S] cluster.</text>
</comment>
<proteinExistence type="inferred from homology"/>
<dbReference type="Gene3D" id="3.40.5.90">
    <property type="entry name" value="CDGSH iron-sulfur domain, mitoNEET-type"/>
    <property type="match status" value="1"/>
</dbReference>
<dbReference type="InterPro" id="IPR019610">
    <property type="entry name" value="FeS-contain_mitoNEET_N"/>
</dbReference>
<comment type="similarity">
    <text evidence="1 11">Belongs to the CISD protein family. CISD2 subfamily.</text>
</comment>
<protein>
    <recommendedName>
        <fullName evidence="11">CDGSH iron-sulfur domain-containing protein 2</fullName>
    </recommendedName>
</protein>
<keyword evidence="5" id="KW-1000">Mitochondrion outer membrane</keyword>
<dbReference type="GO" id="GO:0005741">
    <property type="term" value="C:mitochondrial outer membrane"/>
    <property type="evidence" value="ECO:0007669"/>
    <property type="project" value="UniProtKB-SubCell"/>
</dbReference>
<evidence type="ECO:0000256" key="5">
    <source>
        <dbReference type="ARBA" id="ARBA00022787"/>
    </source>
</evidence>
<keyword evidence="3 11" id="KW-0001">2Fe-2S</keyword>
<dbReference type="GO" id="GO:0051537">
    <property type="term" value="F:2 iron, 2 sulfur cluster binding"/>
    <property type="evidence" value="ECO:0007669"/>
    <property type="project" value="UniProtKB-UniRule"/>
</dbReference>
<feature type="transmembrane region" description="Helical" evidence="11">
    <location>
        <begin position="38"/>
        <end position="56"/>
    </location>
</feature>
<feature type="domain" description="Iron-binding zinc finger CDGSH type" evidence="12">
    <location>
        <begin position="81"/>
        <end position="120"/>
    </location>
</feature>
<comment type="function">
    <text evidence="11">Regulator of autophagy that contributes to antagonize BECN1-mediated cellular autophagy at the endoplasmic reticulum. Participates in the interaction of BCL2 with BECN1 and is required for BCL2-mediated depression of endoplasmic reticulum Ca(2+) stores during autophagy.</text>
</comment>
<dbReference type="HOGENOM" id="CLU_132293_1_0_1"/>
<evidence type="ECO:0000256" key="9">
    <source>
        <dbReference type="ARBA" id="ARBA00023014"/>
    </source>
</evidence>
<keyword evidence="7 11" id="KW-1133">Transmembrane helix</keyword>
<comment type="subcellular location">
    <subcellularLocation>
        <location evidence="11">Endoplasmic reticulum membrane</location>
        <topology evidence="11">Single-pass membrane protein</topology>
    </subcellularLocation>
    <subcellularLocation>
        <location evidence="11">Mitochondrion outer membrane</location>
        <topology evidence="11">Single-pass membrane protein</topology>
    </subcellularLocation>
</comment>
<evidence type="ECO:0000313" key="13">
    <source>
        <dbReference type="Ensembl" id="ENSPMAP00000005528.1"/>
    </source>
</evidence>
<dbReference type="Ensembl" id="ENSPMAT00000005548.1">
    <property type="protein sequence ID" value="ENSPMAP00000005528.1"/>
    <property type="gene ID" value="ENSPMAG00000005042.1"/>
</dbReference>
<dbReference type="GO" id="GO:0046872">
    <property type="term" value="F:metal ion binding"/>
    <property type="evidence" value="ECO:0007669"/>
    <property type="project" value="UniProtKB-UniRule"/>
</dbReference>
<evidence type="ECO:0000256" key="2">
    <source>
        <dbReference type="ARBA" id="ARBA00022692"/>
    </source>
</evidence>
<dbReference type="InterPro" id="IPR042216">
    <property type="entry name" value="MitoNEET_CISD"/>
</dbReference>
<keyword evidence="5" id="KW-0496">Mitochondrion</keyword>
<dbReference type="Pfam" id="PF09360">
    <property type="entry name" value="zf-CDGSH"/>
    <property type="match status" value="1"/>
</dbReference>
<dbReference type="Pfam" id="PF10660">
    <property type="entry name" value="MitoNEET_N"/>
    <property type="match status" value="1"/>
</dbReference>
<sequence>LPMLDYSEVFSVSREALLGKQIPSRLMYYFSLLAVGEWVRLLPFLSILALLGYLAIRPLLPRKVKVKDSVINLKIQKETSKVVNEINIEDFVDAKKAYCRCWRSKTFPACDGSHNRHNEETGDNVGPLIIKRKDV</sequence>
<name>S4RJZ5_PETMA</name>
<evidence type="ECO:0000256" key="6">
    <source>
        <dbReference type="ARBA" id="ARBA00022824"/>
    </source>
</evidence>
<reference evidence="13" key="1">
    <citation type="submission" date="2025-08" db="UniProtKB">
        <authorList>
            <consortium name="Ensembl"/>
        </authorList>
    </citation>
    <scope>IDENTIFICATION</scope>
</reference>
<dbReference type="AlphaFoldDB" id="S4RJZ5"/>
<evidence type="ECO:0000256" key="8">
    <source>
        <dbReference type="ARBA" id="ARBA00023004"/>
    </source>
</evidence>
<dbReference type="InterPro" id="IPR018967">
    <property type="entry name" value="FeS-contain_CDGSH-typ"/>
</dbReference>
<dbReference type="SMART" id="SM00704">
    <property type="entry name" value="ZnF_CDGSH"/>
    <property type="match status" value="1"/>
</dbReference>
<dbReference type="GO" id="GO:0010506">
    <property type="term" value="P:regulation of autophagy"/>
    <property type="evidence" value="ECO:0007669"/>
    <property type="project" value="UniProtKB-UniRule"/>
</dbReference>
<keyword evidence="4 11" id="KW-0479">Metal-binding</keyword>
<evidence type="ECO:0000256" key="11">
    <source>
        <dbReference type="RuleBase" id="RU369084"/>
    </source>
</evidence>
<comment type="subunit">
    <text evidence="11">Homodimer.</text>
</comment>
<dbReference type="GO" id="GO:0000422">
    <property type="term" value="P:autophagy of mitochondrion"/>
    <property type="evidence" value="ECO:0007669"/>
    <property type="project" value="TreeGrafter"/>
</dbReference>
<keyword evidence="9 11" id="KW-0411">Iron-sulfur</keyword>
<dbReference type="InterPro" id="IPR045131">
    <property type="entry name" value="CISD1/2"/>
</dbReference>
<dbReference type="OMA" id="NCANVCY"/>
<evidence type="ECO:0000256" key="4">
    <source>
        <dbReference type="ARBA" id="ARBA00022723"/>
    </source>
</evidence>
<dbReference type="FunFam" id="3.40.5.90:FF:000001">
    <property type="entry name" value="CDGSH iron-sulfur domain-containing protein 1"/>
    <property type="match status" value="1"/>
</dbReference>
<dbReference type="STRING" id="7757.ENSPMAP00000005528"/>
<dbReference type="GO" id="GO:0005789">
    <property type="term" value="C:endoplasmic reticulum membrane"/>
    <property type="evidence" value="ECO:0007669"/>
    <property type="project" value="UniProtKB-SubCell"/>
</dbReference>
<dbReference type="PANTHER" id="PTHR13680:SF33">
    <property type="entry name" value="CDGSH IRON-SULFUR DOMAIN-CONTAINING PROTEIN 2"/>
    <property type="match status" value="1"/>
</dbReference>
<dbReference type="PANTHER" id="PTHR13680">
    <property type="entry name" value="CDGSH IRON-SULFUR DOMAIN-CONTAINING PROTEIN 1"/>
    <property type="match status" value="1"/>
</dbReference>
<accession>S4RJZ5</accession>
<keyword evidence="8 11" id="KW-0408">Iron</keyword>
<reference evidence="13" key="2">
    <citation type="submission" date="2025-09" db="UniProtKB">
        <authorList>
            <consortium name="Ensembl"/>
        </authorList>
    </citation>
    <scope>IDENTIFICATION</scope>
</reference>
<keyword evidence="10 11" id="KW-0472">Membrane</keyword>
<evidence type="ECO:0000256" key="3">
    <source>
        <dbReference type="ARBA" id="ARBA00022714"/>
    </source>
</evidence>
<keyword evidence="2 11" id="KW-0812">Transmembrane</keyword>
<evidence type="ECO:0000256" key="7">
    <source>
        <dbReference type="ARBA" id="ARBA00022989"/>
    </source>
</evidence>